<feature type="domain" description="MHD1" evidence="15">
    <location>
        <begin position="893"/>
        <end position="1078"/>
    </location>
</feature>
<dbReference type="InterPro" id="IPR014770">
    <property type="entry name" value="Munc13_1"/>
</dbReference>
<keyword evidence="10" id="KW-0968">Cytoplasmic vesicle</keyword>
<dbReference type="GO" id="GO:0015031">
    <property type="term" value="P:protein transport"/>
    <property type="evidence" value="ECO:0007669"/>
    <property type="project" value="UniProtKB-KW"/>
</dbReference>
<dbReference type="GO" id="GO:0098978">
    <property type="term" value="C:glutamatergic synapse"/>
    <property type="evidence" value="ECO:0007669"/>
    <property type="project" value="TreeGrafter"/>
</dbReference>
<dbReference type="InterPro" id="IPR033227">
    <property type="entry name" value="CAPS"/>
</dbReference>
<evidence type="ECO:0000256" key="3">
    <source>
        <dbReference type="ARBA" id="ARBA00022483"/>
    </source>
</evidence>
<dbReference type="InterPro" id="IPR010439">
    <property type="entry name" value="MUN_dom"/>
</dbReference>
<dbReference type="Pfam" id="PF00169">
    <property type="entry name" value="PH"/>
    <property type="match status" value="1"/>
</dbReference>
<dbReference type="PROSITE" id="PS50004">
    <property type="entry name" value="C2"/>
    <property type="match status" value="1"/>
</dbReference>
<dbReference type="InterPro" id="IPR000008">
    <property type="entry name" value="C2_dom"/>
</dbReference>
<dbReference type="GO" id="GO:1990504">
    <property type="term" value="P:dense core granule exocytosis"/>
    <property type="evidence" value="ECO:0007669"/>
    <property type="project" value="InterPro"/>
</dbReference>
<organism evidence="16">
    <name type="scientific">Nothobranchius rachovii</name>
    <name type="common">bluefin notho</name>
    <dbReference type="NCBI Taxonomy" id="451742"/>
    <lineage>
        <taxon>Eukaryota</taxon>
        <taxon>Metazoa</taxon>
        <taxon>Chordata</taxon>
        <taxon>Craniata</taxon>
        <taxon>Vertebrata</taxon>
        <taxon>Euteleostomi</taxon>
        <taxon>Actinopterygii</taxon>
        <taxon>Neopterygii</taxon>
        <taxon>Teleostei</taxon>
        <taxon>Neoteleostei</taxon>
        <taxon>Acanthomorphata</taxon>
        <taxon>Ovalentaria</taxon>
        <taxon>Atherinomorphae</taxon>
        <taxon>Cyprinodontiformes</taxon>
        <taxon>Nothobranchiidae</taxon>
        <taxon>Nothobranchius</taxon>
    </lineage>
</organism>
<sequence length="1318" mass="150204">MLDPSSSEEESDGIVEEESKEAMAPQAGSRISPSRTSESSGGLAPSSSRSSARPTSPSPSAASEEKEDLEKMHREEEERKKKLQLYVFVMRCIAYPFNAKQPTDMARRQQKITKQQLQQTKDRFQAFLNGDTQIVADEAFINAVQSYSEVFLKSDRVAKMVQSGGFSASDFREVFKRHIEKRVRSLPEIDGLSKETVLSSWMAKFDTIYRGDEDPRKAQQRMTASAASELILSKDQLYEMFQNILGIKKFEHQLLYQACQLDNLDEQAAQIRRELDGRLQMADQIARGGKFPKFVSKEMEAMYIEELKSSVNQLMANLESMPVSKGGEFKLQKLKRGHNTSIIDMGQEDENTLSKSDVVLSFNLEVVIMEVQGLKSLAPNRIVYCTMEVEGGQKLQTDQAEASKPTWGTQGDFTTTHPLPAVKVKLFTESTGVLALEDKELGRVVLHPTPNSPKQSELHKMTVTKACPDQDLKIKLAVRMDKPQNMKHCGYLWAFGKNVWKRWKKRFFVLVQVSQYTFAMCSYREKKSEPQELLQLDGYTVDYSDPQPGLDGGRAFFNAVKEGDTVIFASDDEQDRILWVQAMYRATGQSHKPIPPTQVQKLNSKGGASAQMDAPISQFYADRAQKHGMDEFISANPCNYDHASLFEMLQRLTLDHRLNDTFCCLGWFSPGQVFVLDEYCARNGVRGCHRHLGYLRDLLERAENGAIIDPTLLHYSFAFCASHVHGNRPDGLSTVKVDEKDRFEDIKERLRVILENHIVNFRYCFPFGRPEGALKATLSLLERVLMKDIVTPVPPEEVKGVIRKCLEQAAQLNYQRIKDYAKIEVEKGQKDQKDPENVGRLVTPAKKLEETIRLAELVIEVLQQNQEHHAEAFAWWTDLMVEHAENFLALYAVDMDAALEIQSPESWDSFPLFQLLNDFLRTDYHLCNGKFHKHLQDLYAPLVVRYVDLMESSIAQSIHKGFERESWEPVKSLTSNLPNVNLPNVNLQIPKVPNLPVPVAGLSVNLPQMPSFSTPSWMAAIYDSDNGSGTSEDLFWKLDALQTFIRDLHWPEEEFAKHLESRIKLMSSNMIENCVKRTRMAFESKLTKSSKSTDFRISPSLCTMFNVMVDAKDQSAKLCAMEMGQEKQFHSQIDELIEESVKDMIQLLVAKFVAILEGVLAKISRYDEGTLFSSFLSFTVKAASKYVDVPKPGMDVADGYVTFMRHSQDMLREKVNEEVYIERLFDQWYTATMNLLGTWLTERMDQQLHVYQLKILIRVTKKKYRDFRLQGVLDSTLNSKMYDTVRNRLTVEEATASVREGGMQGISMKDSDEEDEED</sequence>
<dbReference type="InterPro" id="IPR001849">
    <property type="entry name" value="PH_domain"/>
</dbReference>
<evidence type="ECO:0000256" key="2">
    <source>
        <dbReference type="ARBA" id="ARBA00022448"/>
    </source>
</evidence>
<dbReference type="PANTHER" id="PTHR12166:SF6">
    <property type="entry name" value="CALCIUM-DEPENDENT SECRETION ACTIVATOR 1"/>
    <property type="match status" value="1"/>
</dbReference>
<evidence type="ECO:0000259" key="15">
    <source>
        <dbReference type="PROSITE" id="PS51258"/>
    </source>
</evidence>
<feature type="domain" description="PH" evidence="13">
    <location>
        <begin position="485"/>
        <end position="588"/>
    </location>
</feature>
<feature type="domain" description="C2" evidence="14">
    <location>
        <begin position="344"/>
        <end position="462"/>
    </location>
</feature>
<dbReference type="Gene3D" id="2.30.29.30">
    <property type="entry name" value="Pleckstrin-homology domain (PH domain)/Phosphotyrosine-binding domain (PTB)"/>
    <property type="match status" value="1"/>
</dbReference>
<keyword evidence="2" id="KW-0813">Transport</keyword>
<evidence type="ECO:0000256" key="6">
    <source>
        <dbReference type="ARBA" id="ARBA00022927"/>
    </source>
</evidence>
<dbReference type="Pfam" id="PF06292">
    <property type="entry name" value="MUN"/>
    <property type="match status" value="2"/>
</dbReference>
<evidence type="ECO:0000256" key="8">
    <source>
        <dbReference type="ARBA" id="ARBA00023121"/>
    </source>
</evidence>
<keyword evidence="7" id="KW-0770">Synapse</keyword>
<evidence type="ECO:0000313" key="16">
    <source>
        <dbReference type="EMBL" id="SBR86022.1"/>
    </source>
</evidence>
<dbReference type="GO" id="GO:0008289">
    <property type="term" value="F:lipid binding"/>
    <property type="evidence" value="ECO:0007669"/>
    <property type="project" value="UniProtKB-KW"/>
</dbReference>
<feature type="region of interest" description="Disordered" evidence="12">
    <location>
        <begin position="1"/>
        <end position="76"/>
    </location>
</feature>
<keyword evidence="3" id="KW-0268">Exocytosis</keyword>
<dbReference type="PROSITE" id="PS51258">
    <property type="entry name" value="MHD1"/>
    <property type="match status" value="1"/>
</dbReference>
<feature type="compositionally biased region" description="Acidic residues" evidence="12">
    <location>
        <begin position="1"/>
        <end position="19"/>
    </location>
</feature>
<dbReference type="EMBL" id="HAEI01003793">
    <property type="protein sequence ID" value="SBR86022.1"/>
    <property type="molecule type" value="Transcribed_RNA"/>
</dbReference>
<dbReference type="Pfam" id="PF25341">
    <property type="entry name" value="C2_CAPS"/>
    <property type="match status" value="1"/>
</dbReference>
<dbReference type="SUPFAM" id="SSF50729">
    <property type="entry name" value="PH domain-like"/>
    <property type="match status" value="1"/>
</dbReference>
<comment type="subcellular location">
    <subcellularLocation>
        <location evidence="1">Cytoplasmic vesicle membrane</location>
    </subcellularLocation>
    <subcellularLocation>
        <location evidence="11">Synapse</location>
    </subcellularLocation>
</comment>
<evidence type="ECO:0000256" key="11">
    <source>
        <dbReference type="ARBA" id="ARBA00034103"/>
    </source>
</evidence>
<dbReference type="SMART" id="SM01145">
    <property type="entry name" value="DUF1041"/>
    <property type="match status" value="1"/>
</dbReference>
<evidence type="ECO:0000256" key="4">
    <source>
        <dbReference type="ARBA" id="ARBA00022723"/>
    </source>
</evidence>
<reference evidence="16" key="1">
    <citation type="submission" date="2016-05" db="EMBL/GenBank/DDBJ databases">
        <authorList>
            <person name="Lavstsen T."/>
            <person name="Jespersen J.S."/>
        </authorList>
    </citation>
    <scope>NUCLEOTIDE SEQUENCE</scope>
    <source>
        <tissue evidence="16">Brain</tissue>
    </source>
</reference>
<evidence type="ECO:0000259" key="13">
    <source>
        <dbReference type="PROSITE" id="PS50003"/>
    </source>
</evidence>
<dbReference type="InterPro" id="IPR011993">
    <property type="entry name" value="PH-like_dom_sf"/>
</dbReference>
<dbReference type="PANTHER" id="PTHR12166">
    <property type="entry name" value="CALCIUM-DEPENDENT SECRETION ACTIVATOR"/>
    <property type="match status" value="1"/>
</dbReference>
<evidence type="ECO:0000256" key="7">
    <source>
        <dbReference type="ARBA" id="ARBA00023018"/>
    </source>
</evidence>
<protein>
    <submittedName>
        <fullName evidence="16">Ca2+-dependent activator protein for secretion b</fullName>
    </submittedName>
</protein>
<dbReference type="FunFam" id="2.30.29.30:FF:000007">
    <property type="entry name" value="Calcium-dependent secretion activator 2 isoform B"/>
    <property type="match status" value="1"/>
</dbReference>
<keyword evidence="8" id="KW-0446">Lipid-binding</keyword>
<dbReference type="GO" id="GO:0016079">
    <property type="term" value="P:synaptic vesicle exocytosis"/>
    <property type="evidence" value="ECO:0007669"/>
    <property type="project" value="InterPro"/>
</dbReference>
<dbReference type="GO" id="GO:0098793">
    <property type="term" value="C:presynapse"/>
    <property type="evidence" value="ECO:0007669"/>
    <property type="project" value="GOC"/>
</dbReference>
<evidence type="ECO:0000256" key="10">
    <source>
        <dbReference type="ARBA" id="ARBA00023329"/>
    </source>
</evidence>
<evidence type="ECO:0000259" key="14">
    <source>
        <dbReference type="PROSITE" id="PS50004"/>
    </source>
</evidence>
<gene>
    <name evidence="16" type="primary">CADPSB</name>
</gene>
<evidence type="ECO:0000256" key="12">
    <source>
        <dbReference type="SAM" id="MobiDB-lite"/>
    </source>
</evidence>
<dbReference type="GO" id="GO:0046872">
    <property type="term" value="F:metal ion binding"/>
    <property type="evidence" value="ECO:0007669"/>
    <property type="project" value="UniProtKB-KW"/>
</dbReference>
<accession>A0A1A8PYD1</accession>
<dbReference type="GO" id="GO:0030659">
    <property type="term" value="C:cytoplasmic vesicle membrane"/>
    <property type="evidence" value="ECO:0007669"/>
    <property type="project" value="UniProtKB-SubCell"/>
</dbReference>
<evidence type="ECO:0000256" key="9">
    <source>
        <dbReference type="ARBA" id="ARBA00023136"/>
    </source>
</evidence>
<dbReference type="PROSITE" id="PS50003">
    <property type="entry name" value="PH_DOMAIN"/>
    <property type="match status" value="1"/>
</dbReference>
<dbReference type="CDD" id="cd01234">
    <property type="entry name" value="PH_CADPS"/>
    <property type="match status" value="1"/>
</dbReference>
<dbReference type="InterPro" id="IPR057457">
    <property type="entry name" value="CAPS_C2"/>
</dbReference>
<reference evidence="16" key="2">
    <citation type="submission" date="2016-06" db="EMBL/GenBank/DDBJ databases">
        <title>The genome of a short-lived fish provides insights into sex chromosome evolution and the genetic control of aging.</title>
        <authorList>
            <person name="Reichwald K."/>
            <person name="Felder M."/>
            <person name="Petzold A."/>
            <person name="Koch P."/>
            <person name="Groth M."/>
            <person name="Platzer M."/>
        </authorList>
    </citation>
    <scope>NUCLEOTIDE SEQUENCE</scope>
    <source>
        <tissue evidence="16">Brain</tissue>
    </source>
</reference>
<keyword evidence="5" id="KW-0106">Calcium</keyword>
<name>A0A1A8PYD1_9TELE</name>
<keyword evidence="4" id="KW-0479">Metal-binding</keyword>
<dbReference type="SMART" id="SM00233">
    <property type="entry name" value="PH"/>
    <property type="match status" value="1"/>
</dbReference>
<evidence type="ECO:0000256" key="5">
    <source>
        <dbReference type="ARBA" id="ARBA00022837"/>
    </source>
</evidence>
<proteinExistence type="predicted"/>
<feature type="compositionally biased region" description="Low complexity" evidence="12">
    <location>
        <begin position="28"/>
        <end position="62"/>
    </location>
</feature>
<evidence type="ECO:0000256" key="1">
    <source>
        <dbReference type="ARBA" id="ARBA00004156"/>
    </source>
</evidence>
<keyword evidence="9" id="KW-0472">Membrane</keyword>
<keyword evidence="6" id="KW-0653">Protein transport</keyword>
<dbReference type="GO" id="GO:0045921">
    <property type="term" value="P:positive regulation of exocytosis"/>
    <property type="evidence" value="ECO:0007669"/>
    <property type="project" value="TreeGrafter"/>
</dbReference>